<proteinExistence type="predicted"/>
<dbReference type="Gene3D" id="3.40.50.300">
    <property type="entry name" value="P-loop containing nucleotide triphosphate hydrolases"/>
    <property type="match status" value="1"/>
</dbReference>
<dbReference type="SUPFAM" id="SSF52540">
    <property type="entry name" value="P-loop containing nucleoside triphosphate hydrolases"/>
    <property type="match status" value="1"/>
</dbReference>
<dbReference type="InterPro" id="IPR036187">
    <property type="entry name" value="DNA_mismatch_repair_MutS_sf"/>
</dbReference>
<feature type="domain" description="DNA mismatch repair proteins mutS family" evidence="6">
    <location>
        <begin position="337"/>
        <end position="541"/>
    </location>
</feature>
<comment type="caution">
    <text evidence="7">The sequence shown here is derived from an EMBL/GenBank/DDBJ whole genome shotgun (WGS) entry which is preliminary data.</text>
</comment>
<organism evidence="7 8">
    <name type="scientific">Anaerosalibacter massiliensis</name>
    <dbReference type="NCBI Taxonomy" id="1347392"/>
    <lineage>
        <taxon>Bacteria</taxon>
        <taxon>Bacillati</taxon>
        <taxon>Bacillota</taxon>
        <taxon>Tissierellia</taxon>
        <taxon>Tissierellales</taxon>
        <taxon>Sporanaerobacteraceae</taxon>
        <taxon>Anaerosalibacter</taxon>
    </lineage>
</organism>
<keyword evidence="8" id="KW-1185">Reference proteome</keyword>
<dbReference type="EMBL" id="JANJZL010000006">
    <property type="protein sequence ID" value="MCR2044538.1"/>
    <property type="molecule type" value="Genomic_DNA"/>
</dbReference>
<evidence type="ECO:0000256" key="2">
    <source>
        <dbReference type="ARBA" id="ARBA00022840"/>
    </source>
</evidence>
<evidence type="ECO:0000256" key="4">
    <source>
        <dbReference type="SAM" id="Coils"/>
    </source>
</evidence>
<protein>
    <submittedName>
        <fullName evidence="7">DNA mismatch repair protein MutS</fullName>
    </submittedName>
</protein>
<dbReference type="AlphaFoldDB" id="A0A9X2MI88"/>
<evidence type="ECO:0000256" key="3">
    <source>
        <dbReference type="ARBA" id="ARBA00023125"/>
    </source>
</evidence>
<name>A0A9X2MI88_9FIRM</name>
<keyword evidence="4" id="KW-0175">Coiled coil</keyword>
<gene>
    <name evidence="7" type="ORF">NSA23_10490</name>
</gene>
<dbReference type="Proteomes" id="UP001142078">
    <property type="component" value="Unassembled WGS sequence"/>
</dbReference>
<dbReference type="SMART" id="SM00534">
    <property type="entry name" value="MUTSac"/>
    <property type="match status" value="1"/>
</dbReference>
<keyword evidence="1" id="KW-0547">Nucleotide-binding</keyword>
<dbReference type="Pfam" id="PF00488">
    <property type="entry name" value="MutS_V"/>
    <property type="match status" value="1"/>
</dbReference>
<evidence type="ECO:0000313" key="7">
    <source>
        <dbReference type="EMBL" id="MCR2044538.1"/>
    </source>
</evidence>
<dbReference type="RefSeq" id="WP_257490512.1">
    <property type="nucleotide sequence ID" value="NZ_JANJZL010000006.1"/>
</dbReference>
<dbReference type="GO" id="GO:0140664">
    <property type="term" value="F:ATP-dependent DNA damage sensor activity"/>
    <property type="evidence" value="ECO:0007669"/>
    <property type="project" value="InterPro"/>
</dbReference>
<keyword evidence="2" id="KW-0067">ATP-binding</keyword>
<evidence type="ECO:0000313" key="8">
    <source>
        <dbReference type="Proteomes" id="UP001142078"/>
    </source>
</evidence>
<dbReference type="InterPro" id="IPR007696">
    <property type="entry name" value="DNA_mismatch_repair_MutS_core"/>
</dbReference>
<evidence type="ECO:0000259" key="6">
    <source>
        <dbReference type="SMART" id="SM00534"/>
    </source>
</evidence>
<dbReference type="SUPFAM" id="SSF48334">
    <property type="entry name" value="DNA repair protein MutS, domain III"/>
    <property type="match status" value="1"/>
</dbReference>
<dbReference type="InterPro" id="IPR027417">
    <property type="entry name" value="P-loop_NTPase"/>
</dbReference>
<reference evidence="7" key="1">
    <citation type="submission" date="2022-07" db="EMBL/GenBank/DDBJ databases">
        <title>Enhanced cultured diversity of the mouse gut microbiota enables custom-made synthetic communities.</title>
        <authorList>
            <person name="Afrizal A."/>
        </authorList>
    </citation>
    <scope>NUCLEOTIDE SEQUENCE</scope>
    <source>
        <strain evidence="7">DSM 29482</strain>
    </source>
</reference>
<dbReference type="InterPro" id="IPR000432">
    <property type="entry name" value="DNA_mismatch_repair_MutS_C"/>
</dbReference>
<dbReference type="GO" id="GO:0030983">
    <property type="term" value="F:mismatched DNA binding"/>
    <property type="evidence" value="ECO:0007669"/>
    <property type="project" value="InterPro"/>
</dbReference>
<accession>A0A9X2MI88</accession>
<dbReference type="SMART" id="SM00533">
    <property type="entry name" value="MUTSd"/>
    <property type="match status" value="1"/>
</dbReference>
<dbReference type="PANTHER" id="PTHR11361">
    <property type="entry name" value="DNA MISMATCH REPAIR PROTEIN MUTS FAMILY MEMBER"/>
    <property type="match status" value="1"/>
</dbReference>
<sequence length="543" mass="62856">MEFMNSLARESLELDYVLNRIRTYTPYGKGYKESIKPYLSGEEDELEKELEKVEKSLIYAKDNNFSREIEDIFVHIKDLRTSVRRTMEGCVLSEIELFEIKIFLFLIRDLDNLLKKYGMDKWDDINIEPMEKLEKLLDPEDTKIATFYIYDSYSKKLRNIRENKKEVDKEIKKEKKELKSKAREDLNVRFRPDGSVVVSKENQNLLGKIEKSSYLTYVSETYMNVKFSLKSTDKIINLEKKLFYLKEQEEEEEYKIRREISKQIANNRKKFFRNMASIGKLDFILGKAKFAIEINGVKPRILKEHCLIIEEGRHPKVEEFLNKKELEFTPISVNLKEGATCITGANMGGKTVSLKLVGLLLAMAQYGLFVPAAKMEAGLNNFICTSIGDMQSTDKGLSTFGGEIKLVQEAIERADKKGLILIDELARGTNPQEGYAISKALINFLRNKNSITLVTTHYDNIADMEEVAHLQVVGLSEIEFEKLEDELKDRKSDKMDIINRYMDYRLIEVKNKKEVPKDALNIARLMGLDEAIIIEAENILEEK</sequence>
<dbReference type="GO" id="GO:0005524">
    <property type="term" value="F:ATP binding"/>
    <property type="evidence" value="ECO:0007669"/>
    <property type="project" value="UniProtKB-KW"/>
</dbReference>
<evidence type="ECO:0000259" key="5">
    <source>
        <dbReference type="SMART" id="SM00533"/>
    </source>
</evidence>
<dbReference type="PANTHER" id="PTHR11361:SF14">
    <property type="entry name" value="DNA MISMATCH REPAIR PROTEIN MUTS, TYPE 2"/>
    <property type="match status" value="1"/>
</dbReference>
<evidence type="ECO:0000256" key="1">
    <source>
        <dbReference type="ARBA" id="ARBA00022741"/>
    </source>
</evidence>
<keyword evidence="3" id="KW-0238">DNA-binding</keyword>
<feature type="coiled-coil region" evidence="4">
    <location>
        <begin position="150"/>
        <end position="184"/>
    </location>
</feature>
<feature type="domain" description="DNA mismatch repair protein MutS core" evidence="5">
    <location>
        <begin position="9"/>
        <end position="320"/>
    </location>
</feature>
<dbReference type="InterPro" id="IPR045076">
    <property type="entry name" value="MutS"/>
</dbReference>
<dbReference type="GO" id="GO:0006298">
    <property type="term" value="P:mismatch repair"/>
    <property type="evidence" value="ECO:0007669"/>
    <property type="project" value="InterPro"/>
</dbReference>